<gene>
    <name evidence="2" type="ORF">CR513_11572</name>
</gene>
<feature type="region of interest" description="Disordered" evidence="1">
    <location>
        <begin position="49"/>
        <end position="84"/>
    </location>
</feature>
<dbReference type="OrthoDB" id="1934635at2759"/>
<keyword evidence="3" id="KW-1185">Reference proteome</keyword>
<evidence type="ECO:0000256" key="1">
    <source>
        <dbReference type="SAM" id="MobiDB-lite"/>
    </source>
</evidence>
<sequence length="84" mass="9733">MEIDLMRAQIRESEETTMVQFLHGLNRKIQDVLVHQAIKVEMQIRRSASRKTYVGTSGWNGKEIEKEKSKREKSPKKGNDLSFG</sequence>
<dbReference type="Proteomes" id="UP000257109">
    <property type="component" value="Unassembled WGS sequence"/>
</dbReference>
<dbReference type="AlphaFoldDB" id="A0A371HPP6"/>
<protein>
    <recommendedName>
        <fullName evidence="4">Retrotransposon gag domain-containing protein</fullName>
    </recommendedName>
</protein>
<dbReference type="STRING" id="157652.A0A371HPP6"/>
<organism evidence="2 3">
    <name type="scientific">Mucuna pruriens</name>
    <name type="common">Velvet bean</name>
    <name type="synonym">Dolichos pruriens</name>
    <dbReference type="NCBI Taxonomy" id="157652"/>
    <lineage>
        <taxon>Eukaryota</taxon>
        <taxon>Viridiplantae</taxon>
        <taxon>Streptophyta</taxon>
        <taxon>Embryophyta</taxon>
        <taxon>Tracheophyta</taxon>
        <taxon>Spermatophyta</taxon>
        <taxon>Magnoliopsida</taxon>
        <taxon>eudicotyledons</taxon>
        <taxon>Gunneridae</taxon>
        <taxon>Pentapetalae</taxon>
        <taxon>rosids</taxon>
        <taxon>fabids</taxon>
        <taxon>Fabales</taxon>
        <taxon>Fabaceae</taxon>
        <taxon>Papilionoideae</taxon>
        <taxon>50 kb inversion clade</taxon>
        <taxon>NPAAA clade</taxon>
        <taxon>indigoferoid/millettioid clade</taxon>
        <taxon>Phaseoleae</taxon>
        <taxon>Mucuna</taxon>
    </lineage>
</organism>
<evidence type="ECO:0000313" key="2">
    <source>
        <dbReference type="EMBL" id="RDY04702.1"/>
    </source>
</evidence>
<evidence type="ECO:0008006" key="4">
    <source>
        <dbReference type="Google" id="ProtNLM"/>
    </source>
</evidence>
<evidence type="ECO:0000313" key="3">
    <source>
        <dbReference type="Proteomes" id="UP000257109"/>
    </source>
</evidence>
<comment type="caution">
    <text evidence="2">The sequence shown here is derived from an EMBL/GenBank/DDBJ whole genome shotgun (WGS) entry which is preliminary data.</text>
</comment>
<feature type="compositionally biased region" description="Basic and acidic residues" evidence="1">
    <location>
        <begin position="62"/>
        <end position="84"/>
    </location>
</feature>
<accession>A0A371HPP6</accession>
<name>A0A371HPP6_MUCPR</name>
<reference evidence="2" key="1">
    <citation type="submission" date="2018-05" db="EMBL/GenBank/DDBJ databases">
        <title>Draft genome of Mucuna pruriens seed.</title>
        <authorList>
            <person name="Nnadi N.E."/>
            <person name="Vos R."/>
            <person name="Hasami M.H."/>
            <person name="Devisetty U.K."/>
            <person name="Aguiy J.C."/>
        </authorList>
    </citation>
    <scope>NUCLEOTIDE SEQUENCE [LARGE SCALE GENOMIC DNA]</scope>
    <source>
        <strain evidence="2">JCA_2017</strain>
    </source>
</reference>
<dbReference type="EMBL" id="QJKJ01002033">
    <property type="protein sequence ID" value="RDY04702.1"/>
    <property type="molecule type" value="Genomic_DNA"/>
</dbReference>
<proteinExistence type="predicted"/>
<feature type="non-terminal residue" evidence="2">
    <location>
        <position position="1"/>
    </location>
</feature>